<dbReference type="Gene3D" id="1.10.1740.10">
    <property type="match status" value="1"/>
</dbReference>
<keyword evidence="3" id="KW-0731">Sigma factor</keyword>
<keyword evidence="2" id="KW-0805">Transcription regulation</keyword>
<dbReference type="InterPro" id="IPR036388">
    <property type="entry name" value="WH-like_DNA-bd_sf"/>
</dbReference>
<evidence type="ECO:0000256" key="1">
    <source>
        <dbReference type="ARBA" id="ARBA00010641"/>
    </source>
</evidence>
<dbReference type="InterPro" id="IPR013249">
    <property type="entry name" value="RNA_pol_sigma70_r4_t2"/>
</dbReference>
<keyword evidence="4" id="KW-0804">Transcription</keyword>
<gene>
    <name evidence="7" type="primary">fecI</name>
    <name evidence="7" type="ORF">CCOS865_04761</name>
</gene>
<sequence length="186" mass="21563">MPIARLDEKHYHSRPSLASLTTSIVSGPKGFLDHYHELIGTWTRKLRNRQQAEDLTHDAFVRVLENPPEAVEQPRAYLHQTARNIAVDGFRREDRRQALQHEMFDSGEAAGDDPEAYVQALELADRVERALAELPLNCRRVFIWQKIEGLTQAEIAERMGLTKNMVEKYMIRTLRHLREHLDASTR</sequence>
<dbReference type="AlphaFoldDB" id="A0A383S188"/>
<reference evidence="8" key="1">
    <citation type="submission" date="2018-08" db="EMBL/GenBank/DDBJ databases">
        <authorList>
            <person name="Blom J."/>
        </authorList>
    </citation>
    <scope>NUCLEOTIDE SEQUENCE [LARGE SCALE GENOMIC DNA]</scope>
    <source>
        <strain evidence="8">CCOS 865</strain>
    </source>
</reference>
<keyword evidence="8" id="KW-1185">Reference proteome</keyword>
<organism evidence="7 8">
    <name type="scientific">Pseudomonas reidholzensis</name>
    <dbReference type="NCBI Taxonomy" id="1785162"/>
    <lineage>
        <taxon>Bacteria</taxon>
        <taxon>Pseudomonadati</taxon>
        <taxon>Pseudomonadota</taxon>
        <taxon>Gammaproteobacteria</taxon>
        <taxon>Pseudomonadales</taxon>
        <taxon>Pseudomonadaceae</taxon>
        <taxon>Pseudomonas</taxon>
    </lineage>
</organism>
<name>A0A383S188_9PSED</name>
<dbReference type="SUPFAM" id="SSF88946">
    <property type="entry name" value="Sigma2 domain of RNA polymerase sigma factors"/>
    <property type="match status" value="1"/>
</dbReference>
<dbReference type="PANTHER" id="PTHR43133:SF63">
    <property type="entry name" value="RNA POLYMERASE SIGMA FACTOR FECI-RELATED"/>
    <property type="match status" value="1"/>
</dbReference>
<dbReference type="InterPro" id="IPR013325">
    <property type="entry name" value="RNA_pol_sigma_r2"/>
</dbReference>
<evidence type="ECO:0000256" key="2">
    <source>
        <dbReference type="ARBA" id="ARBA00023015"/>
    </source>
</evidence>
<dbReference type="Proteomes" id="UP000263595">
    <property type="component" value="Unassembled WGS sequence"/>
</dbReference>
<dbReference type="InterPro" id="IPR039425">
    <property type="entry name" value="RNA_pol_sigma-70-like"/>
</dbReference>
<evidence type="ECO:0000259" key="5">
    <source>
        <dbReference type="Pfam" id="PF04542"/>
    </source>
</evidence>
<dbReference type="GO" id="GO:0006352">
    <property type="term" value="P:DNA-templated transcription initiation"/>
    <property type="evidence" value="ECO:0007669"/>
    <property type="project" value="InterPro"/>
</dbReference>
<dbReference type="Gene3D" id="1.10.10.10">
    <property type="entry name" value="Winged helix-like DNA-binding domain superfamily/Winged helix DNA-binding domain"/>
    <property type="match status" value="1"/>
</dbReference>
<dbReference type="InterPro" id="IPR013324">
    <property type="entry name" value="RNA_pol_sigma_r3/r4-like"/>
</dbReference>
<dbReference type="InterPro" id="IPR014284">
    <property type="entry name" value="RNA_pol_sigma-70_dom"/>
</dbReference>
<evidence type="ECO:0000256" key="3">
    <source>
        <dbReference type="ARBA" id="ARBA00023082"/>
    </source>
</evidence>
<dbReference type="GO" id="GO:0003677">
    <property type="term" value="F:DNA binding"/>
    <property type="evidence" value="ECO:0007669"/>
    <property type="project" value="InterPro"/>
</dbReference>
<evidence type="ECO:0000313" key="8">
    <source>
        <dbReference type="Proteomes" id="UP000263595"/>
    </source>
</evidence>
<feature type="domain" description="RNA polymerase sigma factor 70 region 4 type 2" evidence="6">
    <location>
        <begin position="125"/>
        <end position="177"/>
    </location>
</feature>
<proteinExistence type="inferred from homology"/>
<comment type="similarity">
    <text evidence="1">Belongs to the sigma-70 factor family. ECF subfamily.</text>
</comment>
<evidence type="ECO:0000256" key="4">
    <source>
        <dbReference type="ARBA" id="ARBA00023163"/>
    </source>
</evidence>
<dbReference type="SUPFAM" id="SSF88659">
    <property type="entry name" value="Sigma3 and sigma4 domains of RNA polymerase sigma factors"/>
    <property type="match status" value="1"/>
</dbReference>
<accession>A0A383S188</accession>
<dbReference type="InterPro" id="IPR007627">
    <property type="entry name" value="RNA_pol_sigma70_r2"/>
</dbReference>
<dbReference type="GO" id="GO:0016987">
    <property type="term" value="F:sigma factor activity"/>
    <property type="evidence" value="ECO:0007669"/>
    <property type="project" value="UniProtKB-KW"/>
</dbReference>
<dbReference type="NCBIfam" id="TIGR02937">
    <property type="entry name" value="sigma70-ECF"/>
    <property type="match status" value="1"/>
</dbReference>
<dbReference type="CDD" id="cd06171">
    <property type="entry name" value="Sigma70_r4"/>
    <property type="match status" value="1"/>
</dbReference>
<dbReference type="EMBL" id="UNOZ01000033">
    <property type="protein sequence ID" value="SYX92476.1"/>
    <property type="molecule type" value="Genomic_DNA"/>
</dbReference>
<dbReference type="Pfam" id="PF04542">
    <property type="entry name" value="Sigma70_r2"/>
    <property type="match status" value="1"/>
</dbReference>
<dbReference type="PANTHER" id="PTHR43133">
    <property type="entry name" value="RNA POLYMERASE ECF-TYPE SIGMA FACTO"/>
    <property type="match status" value="1"/>
</dbReference>
<feature type="domain" description="RNA polymerase sigma-70 region 2" evidence="5">
    <location>
        <begin position="34"/>
        <end position="96"/>
    </location>
</feature>
<evidence type="ECO:0000313" key="7">
    <source>
        <dbReference type="EMBL" id="SYX92476.1"/>
    </source>
</evidence>
<evidence type="ECO:0000259" key="6">
    <source>
        <dbReference type="Pfam" id="PF08281"/>
    </source>
</evidence>
<protein>
    <submittedName>
        <fullName evidence="7">Putative RNA polymerase sigma factor FecI</fullName>
    </submittedName>
</protein>
<dbReference type="Pfam" id="PF08281">
    <property type="entry name" value="Sigma70_r4_2"/>
    <property type="match status" value="1"/>
</dbReference>